<dbReference type="AlphaFoldDB" id="A0A4Y2LRL1"/>
<dbReference type="Proteomes" id="UP000499080">
    <property type="component" value="Unassembled WGS sequence"/>
</dbReference>
<sequence>MVQSRRILTTRLLLQHRGFRVSSLASTRGPNVSRSFVLPLPSHRGSKLESADVVLDSTSVTEHPLPPAMREIKSNQTSTFLPASSSLYPFLWRWKVSFHQFNIQLRLLSSPSSPNELRTALVVLSGLSSKIHRVSPSDRVPSANSNSKSNFLKQ</sequence>
<feature type="region of interest" description="Disordered" evidence="1">
    <location>
        <begin position="135"/>
        <end position="154"/>
    </location>
</feature>
<name>A0A4Y2LRL1_ARAVE</name>
<proteinExistence type="predicted"/>
<evidence type="ECO:0000313" key="3">
    <source>
        <dbReference type="Proteomes" id="UP000499080"/>
    </source>
</evidence>
<comment type="caution">
    <text evidence="2">The sequence shown here is derived from an EMBL/GenBank/DDBJ whole genome shotgun (WGS) entry which is preliminary data.</text>
</comment>
<accession>A0A4Y2LRL1</accession>
<protein>
    <submittedName>
        <fullName evidence="2">Uncharacterized protein</fullName>
    </submittedName>
</protein>
<reference evidence="2 3" key="1">
    <citation type="journal article" date="2019" name="Sci. Rep.">
        <title>Orb-weaving spider Araneus ventricosus genome elucidates the spidroin gene catalogue.</title>
        <authorList>
            <person name="Kono N."/>
            <person name="Nakamura H."/>
            <person name="Ohtoshi R."/>
            <person name="Moran D.A.P."/>
            <person name="Shinohara A."/>
            <person name="Yoshida Y."/>
            <person name="Fujiwara M."/>
            <person name="Mori M."/>
            <person name="Tomita M."/>
            <person name="Arakawa K."/>
        </authorList>
    </citation>
    <scope>NUCLEOTIDE SEQUENCE [LARGE SCALE GENOMIC DNA]</scope>
</reference>
<feature type="non-terminal residue" evidence="2">
    <location>
        <position position="154"/>
    </location>
</feature>
<keyword evidence="3" id="KW-1185">Reference proteome</keyword>
<gene>
    <name evidence="2" type="ORF">AVEN_273988_1</name>
</gene>
<feature type="compositionally biased region" description="Polar residues" evidence="1">
    <location>
        <begin position="142"/>
        <end position="154"/>
    </location>
</feature>
<evidence type="ECO:0000256" key="1">
    <source>
        <dbReference type="SAM" id="MobiDB-lite"/>
    </source>
</evidence>
<dbReference type="EMBL" id="BGPR01006228">
    <property type="protein sequence ID" value="GBN17129.1"/>
    <property type="molecule type" value="Genomic_DNA"/>
</dbReference>
<organism evidence="2 3">
    <name type="scientific">Araneus ventricosus</name>
    <name type="common">Orbweaver spider</name>
    <name type="synonym">Epeira ventricosa</name>
    <dbReference type="NCBI Taxonomy" id="182803"/>
    <lineage>
        <taxon>Eukaryota</taxon>
        <taxon>Metazoa</taxon>
        <taxon>Ecdysozoa</taxon>
        <taxon>Arthropoda</taxon>
        <taxon>Chelicerata</taxon>
        <taxon>Arachnida</taxon>
        <taxon>Araneae</taxon>
        <taxon>Araneomorphae</taxon>
        <taxon>Entelegynae</taxon>
        <taxon>Araneoidea</taxon>
        <taxon>Araneidae</taxon>
        <taxon>Araneus</taxon>
    </lineage>
</organism>
<evidence type="ECO:0000313" key="2">
    <source>
        <dbReference type="EMBL" id="GBN17129.1"/>
    </source>
</evidence>